<evidence type="ECO:0000259" key="5">
    <source>
        <dbReference type="Pfam" id="PF13579"/>
    </source>
</evidence>
<dbReference type="CDD" id="cd03794">
    <property type="entry name" value="GT4_WbuB-like"/>
    <property type="match status" value="1"/>
</dbReference>
<gene>
    <name evidence="6" type="ORF">ABDK96_02465</name>
</gene>
<reference evidence="6 7" key="1">
    <citation type="submission" date="2024-05" db="EMBL/GenBank/DDBJ databases">
        <authorList>
            <person name="Yi C."/>
        </authorList>
    </citation>
    <scope>NUCLEOTIDE SEQUENCE [LARGE SCALE GENOMIC DNA]</scope>
    <source>
        <strain evidence="6 7">XS13</strain>
    </source>
</reference>
<evidence type="ECO:0000256" key="3">
    <source>
        <dbReference type="ARBA" id="ARBA00022679"/>
    </source>
</evidence>
<dbReference type="PANTHER" id="PTHR45947:SF3">
    <property type="entry name" value="SULFOQUINOVOSYL TRANSFERASE SQD2"/>
    <property type="match status" value="1"/>
</dbReference>
<dbReference type="PANTHER" id="PTHR45947">
    <property type="entry name" value="SULFOQUINOVOSYL TRANSFERASE SQD2"/>
    <property type="match status" value="1"/>
</dbReference>
<dbReference type="Pfam" id="PF13579">
    <property type="entry name" value="Glyco_trans_4_4"/>
    <property type="match status" value="1"/>
</dbReference>
<comment type="caution">
    <text evidence="6">The sequence shown here is derived from an EMBL/GenBank/DDBJ whole genome shotgun (WGS) entry which is preliminary data.</text>
</comment>
<feature type="region of interest" description="Disordered" evidence="4">
    <location>
        <begin position="46"/>
        <end position="65"/>
    </location>
</feature>
<evidence type="ECO:0000256" key="4">
    <source>
        <dbReference type="SAM" id="MobiDB-lite"/>
    </source>
</evidence>
<evidence type="ECO:0000256" key="1">
    <source>
        <dbReference type="ARBA" id="ARBA00021292"/>
    </source>
</evidence>
<evidence type="ECO:0000256" key="2">
    <source>
        <dbReference type="ARBA" id="ARBA00022676"/>
    </source>
</evidence>
<accession>A0ABV0IEF1</accession>
<evidence type="ECO:0000313" key="6">
    <source>
        <dbReference type="EMBL" id="MEO9246541.1"/>
    </source>
</evidence>
<dbReference type="Proteomes" id="UP001484097">
    <property type="component" value="Unassembled WGS sequence"/>
</dbReference>
<dbReference type="EMBL" id="JBDXMX010000001">
    <property type="protein sequence ID" value="MEO9246541.1"/>
    <property type="molecule type" value="Genomic_DNA"/>
</dbReference>
<dbReference type="Gene3D" id="3.40.50.2000">
    <property type="entry name" value="Glycogen Phosphorylase B"/>
    <property type="match status" value="2"/>
</dbReference>
<dbReference type="RefSeq" id="WP_347918661.1">
    <property type="nucleotide sequence ID" value="NZ_JBDXMX010000001.1"/>
</dbReference>
<protein>
    <recommendedName>
        <fullName evidence="1">D-inositol 3-phosphate glycosyltransferase</fullName>
    </recommendedName>
</protein>
<dbReference type="SUPFAM" id="SSF53756">
    <property type="entry name" value="UDP-Glycosyltransferase/glycogen phosphorylase"/>
    <property type="match status" value="1"/>
</dbReference>
<keyword evidence="3" id="KW-0808">Transferase</keyword>
<keyword evidence="7" id="KW-1185">Reference proteome</keyword>
<keyword evidence="2" id="KW-0328">Glycosyltransferase</keyword>
<dbReference type="InterPro" id="IPR028098">
    <property type="entry name" value="Glyco_trans_4-like_N"/>
</dbReference>
<sequence length="412" mass="44721">MRVQLITHSYLPERTPPQRRWTAFVEAFRAEGWDVDIVAPPADPGHVPGAGRSVPHAAAGATDAWGPRGERIHRTLRWPALRGTRDCRFLGHIVHAVAAIPVGLRACRPDLIVITVPALPTVVAGWTLSRLRRVPLIVEMRDAWPDLARDSKVSTGLLSRLMESLVTGTQRAADLVVTVTEGFAERLGERGIPRVDVVGNGVPLAEIPVVPGRARTAGSLNVLYLGNHGESQGLETVIRAAALVRDGPEDIEVRLVGAGTRRAALAALNDSLGAPAQMLEPVHGAELRDQYAWADTCLVTLRPDWPSFEWTVPSKTYELLAVGRHVTGIVTGEAARILEDSGAATLVAADPESLADLWRRLAREPESTAVGGRGRDWVALHADLPHLGRRFVERARDTVLRHAGRADAYNRH</sequence>
<dbReference type="Pfam" id="PF13692">
    <property type="entry name" value="Glyco_trans_1_4"/>
    <property type="match status" value="1"/>
</dbReference>
<name>A0ABV0IEF1_9MICC</name>
<evidence type="ECO:0000313" key="7">
    <source>
        <dbReference type="Proteomes" id="UP001484097"/>
    </source>
</evidence>
<proteinExistence type="predicted"/>
<feature type="domain" description="Glycosyltransferase subfamily 4-like N-terminal" evidence="5">
    <location>
        <begin position="18"/>
        <end position="201"/>
    </location>
</feature>
<dbReference type="InterPro" id="IPR050194">
    <property type="entry name" value="Glycosyltransferase_grp1"/>
</dbReference>
<organism evidence="6 7">
    <name type="scientific">Citricoccus nitrophenolicus</name>
    <dbReference type="NCBI Taxonomy" id="863575"/>
    <lineage>
        <taxon>Bacteria</taxon>
        <taxon>Bacillati</taxon>
        <taxon>Actinomycetota</taxon>
        <taxon>Actinomycetes</taxon>
        <taxon>Micrococcales</taxon>
        <taxon>Micrococcaceae</taxon>
        <taxon>Citricoccus</taxon>
    </lineage>
</organism>